<dbReference type="PANTHER" id="PTHR11101:SF65">
    <property type="entry name" value="LOW-AFFINITY INORGANIC PHOSPHATE TRANSPORTER PITA-RELATED"/>
    <property type="match status" value="1"/>
</dbReference>
<keyword evidence="9 11" id="KW-0472">Membrane</keyword>
<keyword evidence="13" id="KW-1185">Reference proteome</keyword>
<dbReference type="EMBL" id="JACHGW010000004">
    <property type="protein sequence ID" value="MBB6052170.1"/>
    <property type="molecule type" value="Genomic_DNA"/>
</dbReference>
<evidence type="ECO:0000256" key="1">
    <source>
        <dbReference type="ARBA" id="ARBA00004651"/>
    </source>
</evidence>
<feature type="transmembrane region" description="Helical" evidence="11">
    <location>
        <begin position="434"/>
        <end position="455"/>
    </location>
</feature>
<evidence type="ECO:0000256" key="3">
    <source>
        <dbReference type="ARBA" id="ARBA00022448"/>
    </source>
</evidence>
<keyword evidence="7" id="KW-0769">Symport</keyword>
<dbReference type="RefSeq" id="WP_184200704.1">
    <property type="nucleotide sequence ID" value="NZ_JACHGW010000004.1"/>
</dbReference>
<dbReference type="AlphaFoldDB" id="A0A7W9W8I2"/>
<keyword evidence="4" id="KW-1003">Cell membrane</keyword>
<dbReference type="GO" id="GO:0035435">
    <property type="term" value="P:phosphate ion transmembrane transport"/>
    <property type="evidence" value="ECO:0007669"/>
    <property type="project" value="TreeGrafter"/>
</dbReference>
<evidence type="ECO:0000313" key="12">
    <source>
        <dbReference type="EMBL" id="MBB6052170.1"/>
    </source>
</evidence>
<evidence type="ECO:0000256" key="8">
    <source>
        <dbReference type="ARBA" id="ARBA00022989"/>
    </source>
</evidence>
<accession>A0A7W9W8I2</accession>
<sequence>MDIATIGLLGLCLVIALGFEFVNGFHDTANAVATVIYTRSLKPTVAVLWSGLVNLLGVLSVFGAGAGVAFKIVGLLPTDLLVGASGAMGIWMLLSILITAVLWNLATWFVGLPASSSHTLIGSITGVGITWGMLAHKDVNLEKFYDTLKGLALAPLVGFGVAALIFLAMKLIVKRPELFQSPEDVDNMAPPPWPIRLMLIGTCTGVSYAHGSNDGQKGIGLMMLILIALLPGQFTVNPNFGAEKIASTVAVVKQVETLVESPALASVEKAAEADKRLKKIESLLANRASLSELPAADQAELRKEALKAASALKKVAKEKGLSADDKDLLEKGQKEIKGTVEFVAPWVTVAVALALGVGTMFGWKRIVVTVGEKIGKAHLTYGQGAAAELTAMLTIMVADKLAAPVSTTHILSSGIAGTMAANKSGLQPKTIRNILIAWVLTLPVTMVVSGLLFWLTAGRFIGGH</sequence>
<reference evidence="12 13" key="1">
    <citation type="submission" date="2020-08" db="EMBL/GenBank/DDBJ databases">
        <title>Genomic Encyclopedia of Type Strains, Phase IV (KMG-IV): sequencing the most valuable type-strain genomes for metagenomic binning, comparative biology and taxonomic classification.</title>
        <authorList>
            <person name="Goeker M."/>
        </authorList>
    </citation>
    <scope>NUCLEOTIDE SEQUENCE [LARGE SCALE GENOMIC DNA]</scope>
    <source>
        <strain evidence="12 13">DSM 23562</strain>
    </source>
</reference>
<gene>
    <name evidence="12" type="ORF">HNQ39_003991</name>
</gene>
<comment type="catalytic activity">
    <reaction evidence="10">
        <text>phosphate(in) + H(+)(in) = phosphate(out) + H(+)(out)</text>
        <dbReference type="Rhea" id="RHEA:29939"/>
        <dbReference type="ChEBI" id="CHEBI:15378"/>
        <dbReference type="ChEBI" id="CHEBI:43474"/>
    </reaction>
</comment>
<keyword evidence="3 11" id="KW-0813">Transport</keyword>
<feature type="transmembrane region" description="Helical" evidence="11">
    <location>
        <begin position="80"/>
        <end position="106"/>
    </location>
</feature>
<comment type="caution">
    <text evidence="12">The sequence shown here is derived from an EMBL/GenBank/DDBJ whole genome shotgun (WGS) entry which is preliminary data.</text>
</comment>
<organism evidence="12 13">
    <name type="scientific">Armatimonas rosea</name>
    <dbReference type="NCBI Taxonomy" id="685828"/>
    <lineage>
        <taxon>Bacteria</taxon>
        <taxon>Bacillati</taxon>
        <taxon>Armatimonadota</taxon>
        <taxon>Armatimonadia</taxon>
        <taxon>Armatimonadales</taxon>
        <taxon>Armatimonadaceae</taxon>
        <taxon>Armatimonas</taxon>
    </lineage>
</organism>
<comment type="similarity">
    <text evidence="2">Belongs to the inorganic phosphate transporter (PiT) (TC 2.A.20) family. Pit subfamily.</text>
</comment>
<evidence type="ECO:0000313" key="13">
    <source>
        <dbReference type="Proteomes" id="UP000520814"/>
    </source>
</evidence>
<name>A0A7W9W8I2_ARMRO</name>
<feature type="transmembrane region" description="Helical" evidence="11">
    <location>
        <begin position="47"/>
        <end position="73"/>
    </location>
</feature>
<evidence type="ECO:0000256" key="6">
    <source>
        <dbReference type="ARBA" id="ARBA00022692"/>
    </source>
</evidence>
<feature type="transmembrane region" description="Helical" evidence="11">
    <location>
        <begin position="118"/>
        <end position="136"/>
    </location>
</feature>
<keyword evidence="5 11" id="KW-0592">Phosphate transport</keyword>
<evidence type="ECO:0000256" key="9">
    <source>
        <dbReference type="ARBA" id="ARBA00023136"/>
    </source>
</evidence>
<feature type="transmembrane region" description="Helical" evidence="11">
    <location>
        <begin position="343"/>
        <end position="363"/>
    </location>
</feature>
<evidence type="ECO:0000256" key="7">
    <source>
        <dbReference type="ARBA" id="ARBA00022847"/>
    </source>
</evidence>
<dbReference type="GO" id="GO:0016020">
    <property type="term" value="C:membrane"/>
    <property type="evidence" value="ECO:0007669"/>
    <property type="project" value="UniProtKB-SubCell"/>
</dbReference>
<keyword evidence="6 11" id="KW-0812">Transmembrane</keyword>
<evidence type="ECO:0000256" key="2">
    <source>
        <dbReference type="ARBA" id="ARBA00005342"/>
    </source>
</evidence>
<dbReference type="Proteomes" id="UP000520814">
    <property type="component" value="Unassembled WGS sequence"/>
</dbReference>
<evidence type="ECO:0000256" key="11">
    <source>
        <dbReference type="RuleBase" id="RU363058"/>
    </source>
</evidence>
<dbReference type="GO" id="GO:0005315">
    <property type="term" value="F:phosphate transmembrane transporter activity"/>
    <property type="evidence" value="ECO:0007669"/>
    <property type="project" value="InterPro"/>
</dbReference>
<feature type="transmembrane region" description="Helical" evidence="11">
    <location>
        <begin position="218"/>
        <end position="236"/>
    </location>
</feature>
<comment type="subcellular location">
    <subcellularLocation>
        <location evidence="1">Cell membrane</location>
        <topology evidence="1">Multi-pass membrane protein</topology>
    </subcellularLocation>
    <subcellularLocation>
        <location evidence="11">Membrane</location>
        <topology evidence="11">Multi-pass membrane protein</topology>
    </subcellularLocation>
</comment>
<keyword evidence="8 11" id="KW-1133">Transmembrane helix</keyword>
<dbReference type="Pfam" id="PF01384">
    <property type="entry name" value="PHO4"/>
    <property type="match status" value="1"/>
</dbReference>
<proteinExistence type="inferred from homology"/>
<dbReference type="PANTHER" id="PTHR11101">
    <property type="entry name" value="PHOSPHATE TRANSPORTER"/>
    <property type="match status" value="1"/>
</dbReference>
<evidence type="ECO:0000256" key="10">
    <source>
        <dbReference type="ARBA" id="ARBA00047348"/>
    </source>
</evidence>
<dbReference type="InterPro" id="IPR001204">
    <property type="entry name" value="Phos_transporter"/>
</dbReference>
<protein>
    <recommendedName>
        <fullName evidence="11">Phosphate transporter</fullName>
    </recommendedName>
</protein>
<evidence type="ECO:0000256" key="5">
    <source>
        <dbReference type="ARBA" id="ARBA00022592"/>
    </source>
</evidence>
<evidence type="ECO:0000256" key="4">
    <source>
        <dbReference type="ARBA" id="ARBA00022475"/>
    </source>
</evidence>
<feature type="transmembrane region" description="Helical" evidence="11">
    <location>
        <begin position="148"/>
        <end position="173"/>
    </location>
</feature>